<evidence type="ECO:0000313" key="6">
    <source>
        <dbReference type="EMBL" id="CAG9998308.1"/>
    </source>
</evidence>
<dbReference type="InterPro" id="IPR020846">
    <property type="entry name" value="MFS_dom"/>
</dbReference>
<gene>
    <name evidence="6" type="ORF">CBYS24578_00003604</name>
</gene>
<evidence type="ECO:0000256" key="2">
    <source>
        <dbReference type="ARBA" id="ARBA00006727"/>
    </source>
</evidence>
<evidence type="ECO:0000259" key="5">
    <source>
        <dbReference type="PROSITE" id="PS50850"/>
    </source>
</evidence>
<evidence type="ECO:0000313" key="7">
    <source>
        <dbReference type="Proteomes" id="UP000754883"/>
    </source>
</evidence>
<feature type="transmembrane region" description="Helical" evidence="4">
    <location>
        <begin position="148"/>
        <end position="167"/>
    </location>
</feature>
<feature type="transmembrane region" description="Helical" evidence="4">
    <location>
        <begin position="123"/>
        <end position="142"/>
    </location>
</feature>
<name>A0A9N9US87_9HYPO</name>
<feature type="transmembrane region" description="Helical" evidence="4">
    <location>
        <begin position="94"/>
        <end position="116"/>
    </location>
</feature>
<feature type="compositionally biased region" description="Polar residues" evidence="3">
    <location>
        <begin position="12"/>
        <end position="32"/>
    </location>
</feature>
<dbReference type="InterPro" id="IPR011701">
    <property type="entry name" value="MFS"/>
</dbReference>
<dbReference type="PANTHER" id="PTHR11360:SF234">
    <property type="entry name" value="MFS-TYPE TRANSPORTER DBAD-RELATED"/>
    <property type="match status" value="1"/>
</dbReference>
<feature type="region of interest" description="Disordered" evidence="3">
    <location>
        <begin position="1"/>
        <end position="42"/>
    </location>
</feature>
<dbReference type="Pfam" id="PF07690">
    <property type="entry name" value="MFS_1"/>
    <property type="match status" value="1"/>
</dbReference>
<evidence type="ECO:0000256" key="3">
    <source>
        <dbReference type="SAM" id="MobiDB-lite"/>
    </source>
</evidence>
<comment type="caution">
    <text evidence="6">The sequence shown here is derived from an EMBL/GenBank/DDBJ whole genome shotgun (WGS) entry which is preliminary data.</text>
</comment>
<dbReference type="OrthoDB" id="6509908at2759"/>
<dbReference type="SUPFAM" id="SSF103473">
    <property type="entry name" value="MFS general substrate transporter"/>
    <property type="match status" value="1"/>
</dbReference>
<evidence type="ECO:0000256" key="1">
    <source>
        <dbReference type="ARBA" id="ARBA00004141"/>
    </source>
</evidence>
<feature type="transmembrane region" description="Helical" evidence="4">
    <location>
        <begin position="212"/>
        <end position="231"/>
    </location>
</feature>
<feature type="transmembrane region" description="Helical" evidence="4">
    <location>
        <begin position="179"/>
        <end position="200"/>
    </location>
</feature>
<dbReference type="PANTHER" id="PTHR11360">
    <property type="entry name" value="MONOCARBOXYLATE TRANSPORTER"/>
    <property type="match status" value="1"/>
</dbReference>
<reference evidence="6" key="1">
    <citation type="submission" date="2021-10" db="EMBL/GenBank/DDBJ databases">
        <authorList>
            <person name="Piombo E."/>
        </authorList>
    </citation>
    <scope>NUCLEOTIDE SEQUENCE</scope>
</reference>
<dbReference type="GO" id="GO:0022857">
    <property type="term" value="F:transmembrane transporter activity"/>
    <property type="evidence" value="ECO:0007669"/>
    <property type="project" value="InterPro"/>
</dbReference>
<feature type="domain" description="Major facilitator superfamily (MFS) profile" evidence="5">
    <location>
        <begin position="52"/>
        <end position="450"/>
    </location>
</feature>
<dbReference type="EMBL" id="CABFNO020001546">
    <property type="protein sequence ID" value="CAG9998308.1"/>
    <property type="molecule type" value="Genomic_DNA"/>
</dbReference>
<feature type="transmembrane region" description="Helical" evidence="4">
    <location>
        <begin position="263"/>
        <end position="284"/>
    </location>
</feature>
<protein>
    <recommendedName>
        <fullName evidence="5">Major facilitator superfamily (MFS) profile domain-containing protein</fullName>
    </recommendedName>
</protein>
<keyword evidence="4" id="KW-0472">Membrane</keyword>
<comment type="similarity">
    <text evidence="2">Belongs to the major facilitator superfamily. Monocarboxylate porter (TC 2.A.1.13) family.</text>
</comment>
<dbReference type="Proteomes" id="UP000754883">
    <property type="component" value="Unassembled WGS sequence"/>
</dbReference>
<feature type="transmembrane region" description="Helical" evidence="4">
    <location>
        <begin position="326"/>
        <end position="346"/>
    </location>
</feature>
<organism evidence="6 7">
    <name type="scientific">Clonostachys byssicola</name>
    <dbReference type="NCBI Taxonomy" id="160290"/>
    <lineage>
        <taxon>Eukaryota</taxon>
        <taxon>Fungi</taxon>
        <taxon>Dikarya</taxon>
        <taxon>Ascomycota</taxon>
        <taxon>Pezizomycotina</taxon>
        <taxon>Sordariomycetes</taxon>
        <taxon>Hypocreomycetidae</taxon>
        <taxon>Hypocreales</taxon>
        <taxon>Bionectriaceae</taxon>
        <taxon>Clonostachys</taxon>
    </lineage>
</organism>
<dbReference type="Gene3D" id="1.20.1250.20">
    <property type="entry name" value="MFS general substrate transporter like domains"/>
    <property type="match status" value="2"/>
</dbReference>
<feature type="transmembrane region" description="Helical" evidence="4">
    <location>
        <begin position="352"/>
        <end position="377"/>
    </location>
</feature>
<proteinExistence type="inferred from homology"/>
<dbReference type="AlphaFoldDB" id="A0A9N9US87"/>
<feature type="transmembrane region" description="Helical" evidence="4">
    <location>
        <begin position="51"/>
        <end position="74"/>
    </location>
</feature>
<accession>A0A9N9US87</accession>
<evidence type="ECO:0000256" key="4">
    <source>
        <dbReference type="SAM" id="Phobius"/>
    </source>
</evidence>
<comment type="subcellular location">
    <subcellularLocation>
        <location evidence="1">Membrane</location>
        <topology evidence="1">Multi-pass membrane protein</topology>
    </subcellularLocation>
</comment>
<feature type="transmembrane region" description="Helical" evidence="4">
    <location>
        <begin position="416"/>
        <end position="437"/>
    </location>
</feature>
<feature type="transmembrane region" description="Helical" evidence="4">
    <location>
        <begin position="389"/>
        <end position="410"/>
    </location>
</feature>
<keyword evidence="4" id="KW-1133">Transmembrane helix</keyword>
<dbReference type="GO" id="GO:0016020">
    <property type="term" value="C:membrane"/>
    <property type="evidence" value="ECO:0007669"/>
    <property type="project" value="UniProtKB-SubCell"/>
</dbReference>
<dbReference type="InterPro" id="IPR036259">
    <property type="entry name" value="MFS_trans_sf"/>
</dbReference>
<dbReference type="InterPro" id="IPR050327">
    <property type="entry name" value="Proton-linked_MCT"/>
</dbReference>
<dbReference type="PROSITE" id="PS50850">
    <property type="entry name" value="MFS"/>
    <property type="match status" value="1"/>
</dbReference>
<keyword evidence="4" id="KW-0812">Transmembrane</keyword>
<keyword evidence="7" id="KW-1185">Reference proteome</keyword>
<sequence length="450" mass="48174">MAAGEEKVSPTGDDTSSGNGQGKQPLQTLNTTSDREDGFLQAEPDPPKEGLMAWLQVLGAFVLNLNTWGLMNSYGVFQTFYQLHLLQSESSSSISWIGSTQAFFLFIVSMITGPIFDAGHLALLLWVGSGLVVIGSFLVTIASQYWQIFLTQALVMGVGFGLIYLPAPAVVSQHFHAHTALAMGASSAGSALGGVIYPIVFSRLEPRIGFGWASRVLAFIVLLTSAIPIALMRTKTHSERLSKRIVARNCSLIDYSAFRDPPYLLLNLGLFFGFMGLYIVLYYVELFALDHNISPEISEYLLIIINLSSLPGRLIPGYYADRIGSINVQFSVALLSMILTFCLMTIRSAASLVVFAVLFGFSTGAFMGLPAAGVVNLSADKSKIGTRLGMTLAFVGIGVLVSNPIAGAILGANKNWVGLISWCGALLAASSVSMAACRISKVGTRLSEVI</sequence>